<keyword evidence="2" id="KW-1185">Reference proteome</keyword>
<comment type="caution">
    <text evidence="1">The sequence shown here is derived from an EMBL/GenBank/DDBJ whole genome shotgun (WGS) entry which is preliminary data.</text>
</comment>
<dbReference type="EMBL" id="CM042009">
    <property type="protein sequence ID" value="KAI3791736.1"/>
    <property type="molecule type" value="Genomic_DNA"/>
</dbReference>
<gene>
    <name evidence="1" type="ORF">L2E82_05598</name>
</gene>
<reference evidence="2" key="1">
    <citation type="journal article" date="2022" name="Mol. Ecol. Resour.">
        <title>The genomes of chicory, endive, great burdock and yacon provide insights into Asteraceae palaeo-polyploidization history and plant inulin production.</title>
        <authorList>
            <person name="Fan W."/>
            <person name="Wang S."/>
            <person name="Wang H."/>
            <person name="Wang A."/>
            <person name="Jiang F."/>
            <person name="Liu H."/>
            <person name="Zhao H."/>
            <person name="Xu D."/>
            <person name="Zhang Y."/>
        </authorList>
    </citation>
    <scope>NUCLEOTIDE SEQUENCE [LARGE SCALE GENOMIC DNA]</scope>
    <source>
        <strain evidence="2">cv. Punajuju</strain>
    </source>
</reference>
<dbReference type="Proteomes" id="UP001055811">
    <property type="component" value="Linkage Group LG01"/>
</dbReference>
<evidence type="ECO:0000313" key="2">
    <source>
        <dbReference type="Proteomes" id="UP001055811"/>
    </source>
</evidence>
<accession>A0ACB9H894</accession>
<proteinExistence type="predicted"/>
<sequence>MMKSTKPISSPGRTEKFPPPLMRFLRSNVGSKSSNRGRRSRASPMFRWKKNTVIETTQEPSSPKVTCIGQVRVRRSKKNKNTTASTTTKTSLRHHPSNRLCRCLRKLRPKSCRGVWSKWVSCFRCGYCENSRDLHDSAVIEGTPRNVPQNVAGFNGEEREEEEEKVEDVSVEADNQGLISQSPPRNAFLLTRCRSAPYRSSSLAGKFWESSAGKTGDEEVAEIIKNLRIKEKEKEEEKGEVIGNENGEENEEGTCNKSNGVEELKAAKTAPLILTRCKSEPARIWDQLLV</sequence>
<organism evidence="1 2">
    <name type="scientific">Cichorium intybus</name>
    <name type="common">Chicory</name>
    <dbReference type="NCBI Taxonomy" id="13427"/>
    <lineage>
        <taxon>Eukaryota</taxon>
        <taxon>Viridiplantae</taxon>
        <taxon>Streptophyta</taxon>
        <taxon>Embryophyta</taxon>
        <taxon>Tracheophyta</taxon>
        <taxon>Spermatophyta</taxon>
        <taxon>Magnoliopsida</taxon>
        <taxon>eudicotyledons</taxon>
        <taxon>Gunneridae</taxon>
        <taxon>Pentapetalae</taxon>
        <taxon>asterids</taxon>
        <taxon>campanulids</taxon>
        <taxon>Asterales</taxon>
        <taxon>Asteraceae</taxon>
        <taxon>Cichorioideae</taxon>
        <taxon>Cichorieae</taxon>
        <taxon>Cichoriinae</taxon>
        <taxon>Cichorium</taxon>
    </lineage>
</organism>
<protein>
    <submittedName>
        <fullName evidence="1">Uncharacterized protein</fullName>
    </submittedName>
</protein>
<reference evidence="1 2" key="2">
    <citation type="journal article" date="2022" name="Mol. Ecol. Resour.">
        <title>The genomes of chicory, endive, great burdock and yacon provide insights into Asteraceae paleo-polyploidization history and plant inulin production.</title>
        <authorList>
            <person name="Fan W."/>
            <person name="Wang S."/>
            <person name="Wang H."/>
            <person name="Wang A."/>
            <person name="Jiang F."/>
            <person name="Liu H."/>
            <person name="Zhao H."/>
            <person name="Xu D."/>
            <person name="Zhang Y."/>
        </authorList>
    </citation>
    <scope>NUCLEOTIDE SEQUENCE [LARGE SCALE GENOMIC DNA]</scope>
    <source>
        <strain evidence="2">cv. Punajuju</strain>
        <tissue evidence="1">Leaves</tissue>
    </source>
</reference>
<name>A0ACB9H894_CICIN</name>
<evidence type="ECO:0000313" key="1">
    <source>
        <dbReference type="EMBL" id="KAI3791736.1"/>
    </source>
</evidence>